<dbReference type="InterPro" id="IPR003594">
    <property type="entry name" value="HATPase_dom"/>
</dbReference>
<dbReference type="PROSITE" id="PS50109">
    <property type="entry name" value="HIS_KIN"/>
    <property type="match status" value="1"/>
</dbReference>
<accession>A0ABW5LUA4</accession>
<keyword evidence="14" id="KW-0408">Iron</keyword>
<proteinExistence type="predicted"/>
<dbReference type="InterPro" id="IPR004358">
    <property type="entry name" value="Sig_transdc_His_kin-like_C"/>
</dbReference>
<dbReference type="PROSITE" id="PS50005">
    <property type="entry name" value="TPR"/>
    <property type="match status" value="1"/>
</dbReference>
<comment type="function">
    <text evidence="17">Member of the two-component regulatory system NreB/NreC involved in the control of dissimilatory nitrate/nitrite reduction in response to oxygen. NreB functions as a direct oxygen sensor histidine kinase which is autophosphorylated, in the absence of oxygen, probably at the conserved histidine residue, and transfers its phosphate group probably to a conserved aspartate residue of NreC. NreB/NreC activates the expression of the nitrate (narGHJI) and nitrite (nir) reductase operons, as well as the putative nitrate transporter gene narT.</text>
</comment>
<evidence type="ECO:0000256" key="17">
    <source>
        <dbReference type="ARBA" id="ARBA00024827"/>
    </source>
</evidence>
<organism evidence="23 24">
    <name type="scientific">Pseudotenacibaculum haliotis</name>
    <dbReference type="NCBI Taxonomy" id="1862138"/>
    <lineage>
        <taxon>Bacteria</taxon>
        <taxon>Pseudomonadati</taxon>
        <taxon>Bacteroidota</taxon>
        <taxon>Flavobacteriia</taxon>
        <taxon>Flavobacteriales</taxon>
        <taxon>Flavobacteriaceae</taxon>
        <taxon>Pseudotenacibaculum</taxon>
    </lineage>
</organism>
<evidence type="ECO:0000256" key="10">
    <source>
        <dbReference type="ARBA" id="ARBA00022723"/>
    </source>
</evidence>
<evidence type="ECO:0000313" key="24">
    <source>
        <dbReference type="Proteomes" id="UP001597508"/>
    </source>
</evidence>
<keyword evidence="24" id="KW-1185">Reference proteome</keyword>
<dbReference type="PANTHER" id="PTHR24421">
    <property type="entry name" value="NITRATE/NITRITE SENSOR PROTEIN NARX-RELATED"/>
    <property type="match status" value="1"/>
</dbReference>
<evidence type="ECO:0000256" key="8">
    <source>
        <dbReference type="ARBA" id="ARBA00022553"/>
    </source>
</evidence>
<dbReference type="SMART" id="SM00028">
    <property type="entry name" value="TPR"/>
    <property type="match status" value="3"/>
</dbReference>
<dbReference type="InterPro" id="IPR011990">
    <property type="entry name" value="TPR-like_helical_dom_sf"/>
</dbReference>
<dbReference type="InterPro" id="IPR005467">
    <property type="entry name" value="His_kinase_dom"/>
</dbReference>
<keyword evidence="15" id="KW-0902">Two-component regulatory system</keyword>
<evidence type="ECO:0000256" key="4">
    <source>
        <dbReference type="ARBA" id="ARBA00012438"/>
    </source>
</evidence>
<keyword evidence="9" id="KW-0808">Transferase</keyword>
<evidence type="ECO:0000256" key="11">
    <source>
        <dbReference type="ARBA" id="ARBA00022741"/>
    </source>
</evidence>
<feature type="repeat" description="TPR" evidence="19">
    <location>
        <begin position="242"/>
        <end position="275"/>
    </location>
</feature>
<dbReference type="InterPro" id="IPR019734">
    <property type="entry name" value="TPR_rpt"/>
</dbReference>
<evidence type="ECO:0000256" key="14">
    <source>
        <dbReference type="ARBA" id="ARBA00023004"/>
    </source>
</evidence>
<evidence type="ECO:0000256" key="20">
    <source>
        <dbReference type="SAM" id="Coils"/>
    </source>
</evidence>
<dbReference type="CDD" id="cd16917">
    <property type="entry name" value="HATPase_UhpB-NarQ-NarX-like"/>
    <property type="match status" value="1"/>
</dbReference>
<dbReference type="PROSITE" id="PS51257">
    <property type="entry name" value="PROKAR_LIPOPROTEIN"/>
    <property type="match status" value="1"/>
</dbReference>
<evidence type="ECO:0000256" key="18">
    <source>
        <dbReference type="ARBA" id="ARBA00030800"/>
    </source>
</evidence>
<keyword evidence="7" id="KW-0963">Cytoplasm</keyword>
<evidence type="ECO:0000256" key="15">
    <source>
        <dbReference type="ARBA" id="ARBA00023012"/>
    </source>
</evidence>
<dbReference type="InterPro" id="IPR050482">
    <property type="entry name" value="Sensor_HK_TwoCompSys"/>
</dbReference>
<evidence type="ECO:0000256" key="21">
    <source>
        <dbReference type="SAM" id="Phobius"/>
    </source>
</evidence>
<dbReference type="SUPFAM" id="SSF55874">
    <property type="entry name" value="ATPase domain of HSP90 chaperone/DNA topoisomerase II/histidine kinase"/>
    <property type="match status" value="1"/>
</dbReference>
<keyword evidence="12" id="KW-0418">Kinase</keyword>
<dbReference type="SMART" id="SM00387">
    <property type="entry name" value="HATPase_c"/>
    <property type="match status" value="1"/>
</dbReference>
<keyword evidence="11" id="KW-0547">Nucleotide-binding</keyword>
<dbReference type="Pfam" id="PF07730">
    <property type="entry name" value="HisKA_3"/>
    <property type="match status" value="1"/>
</dbReference>
<dbReference type="RefSeq" id="WP_379667037.1">
    <property type="nucleotide sequence ID" value="NZ_JBHULH010000008.1"/>
</dbReference>
<dbReference type="Proteomes" id="UP001597508">
    <property type="component" value="Unassembled WGS sequence"/>
</dbReference>
<keyword evidence="20" id="KW-0175">Coiled coil</keyword>
<dbReference type="EC" id="2.7.13.3" evidence="4"/>
<keyword evidence="21" id="KW-0812">Transmembrane</keyword>
<feature type="coiled-coil region" evidence="20">
    <location>
        <begin position="512"/>
        <end position="539"/>
    </location>
</feature>
<keyword evidence="10" id="KW-0479">Metal-binding</keyword>
<keyword evidence="21" id="KW-0472">Membrane</keyword>
<evidence type="ECO:0000256" key="7">
    <source>
        <dbReference type="ARBA" id="ARBA00022490"/>
    </source>
</evidence>
<comment type="catalytic activity">
    <reaction evidence="1">
        <text>ATP + protein L-histidine = ADP + protein N-phospho-L-histidine.</text>
        <dbReference type="EC" id="2.7.13.3"/>
    </reaction>
</comment>
<dbReference type="Pfam" id="PF02518">
    <property type="entry name" value="HATPase_c"/>
    <property type="match status" value="1"/>
</dbReference>
<protein>
    <recommendedName>
        <fullName evidence="5">Oxygen sensor histidine kinase NreB</fullName>
        <ecNumber evidence="4">2.7.13.3</ecNumber>
    </recommendedName>
    <alternativeName>
        <fullName evidence="18">Nitrogen regulation protein B</fullName>
    </alternativeName>
</protein>
<dbReference type="InterPro" id="IPR036890">
    <property type="entry name" value="HATPase_C_sf"/>
</dbReference>
<dbReference type="InterPro" id="IPR011712">
    <property type="entry name" value="Sig_transdc_His_kin_sub3_dim/P"/>
</dbReference>
<dbReference type="SUPFAM" id="SSF48452">
    <property type="entry name" value="TPR-like"/>
    <property type="match status" value="2"/>
</dbReference>
<keyword evidence="19" id="KW-0802">TPR repeat</keyword>
<evidence type="ECO:0000256" key="2">
    <source>
        <dbReference type="ARBA" id="ARBA00001966"/>
    </source>
</evidence>
<dbReference type="EMBL" id="JBHULH010000008">
    <property type="protein sequence ID" value="MFD2568335.1"/>
    <property type="molecule type" value="Genomic_DNA"/>
</dbReference>
<evidence type="ECO:0000256" key="16">
    <source>
        <dbReference type="ARBA" id="ARBA00023014"/>
    </source>
</evidence>
<dbReference type="PRINTS" id="PR00344">
    <property type="entry name" value="BCTRLSENSOR"/>
</dbReference>
<evidence type="ECO:0000256" key="1">
    <source>
        <dbReference type="ARBA" id="ARBA00000085"/>
    </source>
</evidence>
<dbReference type="Pfam" id="PF13424">
    <property type="entry name" value="TPR_12"/>
    <property type="match status" value="1"/>
</dbReference>
<comment type="cofactor">
    <cofactor evidence="2">
        <name>[4Fe-4S] cluster</name>
        <dbReference type="ChEBI" id="CHEBI:49883"/>
    </cofactor>
</comment>
<evidence type="ECO:0000256" key="9">
    <source>
        <dbReference type="ARBA" id="ARBA00022679"/>
    </source>
</evidence>
<keyword evidence="16" id="KW-0411">Iron-sulfur</keyword>
<dbReference type="PANTHER" id="PTHR24421:SF10">
    <property type="entry name" value="NITRATE_NITRITE SENSOR PROTEIN NARQ"/>
    <property type="match status" value="1"/>
</dbReference>
<comment type="subcellular location">
    <subcellularLocation>
        <location evidence="3">Cytoplasm</location>
    </subcellularLocation>
</comment>
<dbReference type="Gene3D" id="1.25.40.10">
    <property type="entry name" value="Tetratricopeptide repeat domain"/>
    <property type="match status" value="1"/>
</dbReference>
<gene>
    <name evidence="23" type="ORF">ACFSRZ_13230</name>
</gene>
<keyword evidence="6" id="KW-0004">4Fe-4S</keyword>
<evidence type="ECO:0000313" key="23">
    <source>
        <dbReference type="EMBL" id="MFD2568335.1"/>
    </source>
</evidence>
<comment type="caution">
    <text evidence="23">The sequence shown here is derived from an EMBL/GenBank/DDBJ whole genome shotgun (WGS) entry which is preliminary data.</text>
</comment>
<feature type="domain" description="Histidine kinase" evidence="22">
    <location>
        <begin position="484"/>
        <end position="678"/>
    </location>
</feature>
<dbReference type="Gene3D" id="3.30.565.10">
    <property type="entry name" value="Histidine kinase-like ATPase, C-terminal domain"/>
    <property type="match status" value="1"/>
</dbReference>
<keyword evidence="21" id="KW-1133">Transmembrane helix</keyword>
<evidence type="ECO:0000256" key="3">
    <source>
        <dbReference type="ARBA" id="ARBA00004496"/>
    </source>
</evidence>
<reference evidence="24" key="1">
    <citation type="journal article" date="2019" name="Int. J. Syst. Evol. Microbiol.">
        <title>The Global Catalogue of Microorganisms (GCM) 10K type strain sequencing project: providing services to taxonomists for standard genome sequencing and annotation.</title>
        <authorList>
            <consortium name="The Broad Institute Genomics Platform"/>
            <consortium name="The Broad Institute Genome Sequencing Center for Infectious Disease"/>
            <person name="Wu L."/>
            <person name="Ma J."/>
        </authorList>
    </citation>
    <scope>NUCLEOTIDE SEQUENCE [LARGE SCALE GENOMIC DNA]</scope>
    <source>
        <strain evidence="24">KCTC 52127</strain>
    </source>
</reference>
<dbReference type="Gene3D" id="1.20.5.1930">
    <property type="match status" value="1"/>
</dbReference>
<dbReference type="GO" id="GO:0005524">
    <property type="term" value="F:ATP binding"/>
    <property type="evidence" value="ECO:0007669"/>
    <property type="project" value="UniProtKB-KW"/>
</dbReference>
<sequence>MKTNLFSKQVFLFLWIFSSLTIFSCSNFKNNQNLTQEKLDSISIWTQYASDDTYTLDDKKSFLKKVFNQTIQNEDSLTPKNLSSIAFQYYTLGDTLEFKHVNKIALEKAIKLKDTFYVADVHWNYATYYVFNEVYDSAYYHFKTAHKLFEKTNHMYESARLLYSMCFIKGRYRDYTGSEVLNIQAIKIFESLKDYKLLYYTHSHLADIQNDIKEYDRAIEYHHKALGYYEKMNENDKKNNYALSLNGIGYSFSLKEDHKKAIEYFNKALNENKNDIDNYARIINNIAYSKLKLNDTVSVKKDMLESLRIRDSLGNKVNIVSSLINLSHYYTHIKDTSSSLKYAKKANNLSREIKNGLYYLETLILLSELDSKKSKEYLNEHIRFNDSLIDVERKYINKFTRIEFETDEVIKTNEVLTKQRIWIFACSIGAILILSLLYLVRVQRAKNEKLFLETEQQKANEQVYLLTLKQQATLEEEKTRERNRISQELHDGILGRLFGTRVGMGFLDIGTDEETQKQHQAFLDELQEIEKEIREVSHKLNTNFEDPDVNFTTIINQLLESKSQIGDFRFHLDIDQNISWKSTDEIIKVNVYRIIQEALQNTIKHANAQNVTLDFSSDSNQLTIRLKDDGKGFSMKKSKKGIGLKNIRSRVQKMNGTIDIVSAIGKGTEIHIKIPISQ</sequence>
<evidence type="ECO:0000256" key="19">
    <source>
        <dbReference type="PROSITE-ProRule" id="PRU00339"/>
    </source>
</evidence>
<evidence type="ECO:0000256" key="5">
    <source>
        <dbReference type="ARBA" id="ARBA00017322"/>
    </source>
</evidence>
<keyword evidence="13 23" id="KW-0067">ATP-binding</keyword>
<keyword evidence="8" id="KW-0597">Phosphoprotein</keyword>
<feature type="transmembrane region" description="Helical" evidence="21">
    <location>
        <begin position="421"/>
        <end position="440"/>
    </location>
</feature>
<evidence type="ECO:0000259" key="22">
    <source>
        <dbReference type="PROSITE" id="PS50109"/>
    </source>
</evidence>
<evidence type="ECO:0000256" key="6">
    <source>
        <dbReference type="ARBA" id="ARBA00022485"/>
    </source>
</evidence>
<name>A0ABW5LUA4_9FLAO</name>
<evidence type="ECO:0000256" key="13">
    <source>
        <dbReference type="ARBA" id="ARBA00022840"/>
    </source>
</evidence>
<evidence type="ECO:0000256" key="12">
    <source>
        <dbReference type="ARBA" id="ARBA00022777"/>
    </source>
</evidence>